<name>A0ACC0FKN1_9ERIC</name>
<proteinExistence type="predicted"/>
<comment type="caution">
    <text evidence="1">The sequence shown here is derived from an EMBL/GenBank/DDBJ whole genome shotgun (WGS) entry which is preliminary data.</text>
</comment>
<reference evidence="1 2" key="1">
    <citation type="journal article" date="2022" name="Plant J.">
        <title>Chromosome-level genome of Camellia lanceoleosa provides a valuable resource for understanding genome evolution and self-incompatibility.</title>
        <authorList>
            <person name="Gong W."/>
            <person name="Xiao S."/>
            <person name="Wang L."/>
            <person name="Liao Z."/>
            <person name="Chang Y."/>
            <person name="Mo W."/>
            <person name="Hu G."/>
            <person name="Li W."/>
            <person name="Zhao G."/>
            <person name="Zhu H."/>
            <person name="Hu X."/>
            <person name="Ji K."/>
            <person name="Xiang X."/>
            <person name="Song Q."/>
            <person name="Yuan D."/>
            <person name="Jin S."/>
            <person name="Zhang L."/>
        </authorList>
    </citation>
    <scope>NUCLEOTIDE SEQUENCE [LARGE SCALE GENOMIC DNA]</scope>
    <source>
        <strain evidence="1">SQ_2022a</strain>
    </source>
</reference>
<evidence type="ECO:0000313" key="2">
    <source>
        <dbReference type="Proteomes" id="UP001060215"/>
    </source>
</evidence>
<organism evidence="1 2">
    <name type="scientific">Camellia lanceoleosa</name>
    <dbReference type="NCBI Taxonomy" id="1840588"/>
    <lineage>
        <taxon>Eukaryota</taxon>
        <taxon>Viridiplantae</taxon>
        <taxon>Streptophyta</taxon>
        <taxon>Embryophyta</taxon>
        <taxon>Tracheophyta</taxon>
        <taxon>Spermatophyta</taxon>
        <taxon>Magnoliopsida</taxon>
        <taxon>eudicotyledons</taxon>
        <taxon>Gunneridae</taxon>
        <taxon>Pentapetalae</taxon>
        <taxon>asterids</taxon>
        <taxon>Ericales</taxon>
        <taxon>Theaceae</taxon>
        <taxon>Camellia</taxon>
    </lineage>
</organism>
<keyword evidence="2" id="KW-1185">Reference proteome</keyword>
<evidence type="ECO:0000313" key="1">
    <source>
        <dbReference type="EMBL" id="KAI7988697.1"/>
    </source>
</evidence>
<sequence>MLHKVSPSAKNLVLEKSVVSDNPFTSLIAEETLMDSFAEAIVSPLDKAFPAAVNISAEPCDKVLKPSSPRTKEPPDPTYSLPNISHSKYGDSTGEPI</sequence>
<gene>
    <name evidence="1" type="ORF">LOK49_LG13G00609</name>
</gene>
<accession>A0ACC0FKN1</accession>
<protein>
    <submittedName>
        <fullName evidence="1">Uncharacterized protein</fullName>
    </submittedName>
</protein>
<dbReference type="EMBL" id="CM045771">
    <property type="protein sequence ID" value="KAI7988697.1"/>
    <property type="molecule type" value="Genomic_DNA"/>
</dbReference>
<dbReference type="Proteomes" id="UP001060215">
    <property type="component" value="Chromosome 14"/>
</dbReference>